<reference evidence="3" key="1">
    <citation type="submission" date="2019-03" db="EMBL/GenBank/DDBJ databases">
        <title>Single cell metagenomics reveals metabolic interactions within the superorganism composed of flagellate Streblomastix strix and complex community of Bacteroidetes bacteria on its surface.</title>
        <authorList>
            <person name="Treitli S.C."/>
            <person name="Kolisko M."/>
            <person name="Husnik F."/>
            <person name="Keeling P."/>
            <person name="Hampl V."/>
        </authorList>
    </citation>
    <scope>NUCLEOTIDE SEQUENCE</scope>
    <source>
        <strain evidence="3">STM</strain>
    </source>
</reference>
<dbReference type="EMBL" id="SNRY01001043">
    <property type="protein sequence ID" value="KAA6334029.1"/>
    <property type="molecule type" value="Genomic_DNA"/>
</dbReference>
<dbReference type="InterPro" id="IPR013378">
    <property type="entry name" value="InlB-like_B-rpt"/>
</dbReference>
<feature type="domain" description="Bacterial repeat" evidence="2">
    <location>
        <begin position="106"/>
        <end position="172"/>
    </location>
</feature>
<dbReference type="AlphaFoldDB" id="A0A5J4RKD2"/>
<dbReference type="InterPro" id="IPR044060">
    <property type="entry name" value="Bacterial_rp_domain"/>
</dbReference>
<keyword evidence="1" id="KW-0472">Membrane</keyword>
<keyword evidence="1" id="KW-1133">Transmembrane helix</keyword>
<feature type="transmembrane region" description="Helical" evidence="1">
    <location>
        <begin position="7"/>
        <end position="25"/>
    </location>
</feature>
<gene>
    <name evidence="3" type="ORF">EZS27_017616</name>
</gene>
<evidence type="ECO:0000313" key="3">
    <source>
        <dbReference type="EMBL" id="KAA6334029.1"/>
    </source>
</evidence>
<proteinExistence type="predicted"/>
<feature type="domain" description="Bacterial repeat" evidence="2">
    <location>
        <begin position="35"/>
        <end position="102"/>
    </location>
</feature>
<evidence type="ECO:0000259" key="2">
    <source>
        <dbReference type="Pfam" id="PF18998"/>
    </source>
</evidence>
<dbReference type="Pfam" id="PF09479">
    <property type="entry name" value="Flg_new"/>
    <property type="match status" value="1"/>
</dbReference>
<accession>A0A5J4RKD2</accession>
<organism evidence="3">
    <name type="scientific">termite gut metagenome</name>
    <dbReference type="NCBI Taxonomy" id="433724"/>
    <lineage>
        <taxon>unclassified sequences</taxon>
        <taxon>metagenomes</taxon>
        <taxon>organismal metagenomes</taxon>
    </lineage>
</organism>
<evidence type="ECO:0000256" key="1">
    <source>
        <dbReference type="SAM" id="Phobius"/>
    </source>
</evidence>
<name>A0A5J4RKD2_9ZZZZ</name>
<dbReference type="Pfam" id="PF18998">
    <property type="entry name" value="Flg_new_2"/>
    <property type="match status" value="2"/>
</dbReference>
<comment type="caution">
    <text evidence="3">The sequence shown here is derived from an EMBL/GenBank/DDBJ whole genome shotgun (WGS) entry which is preliminary data.</text>
</comment>
<keyword evidence="1" id="KW-0812">Transmembrane</keyword>
<sequence length="481" mass="55090">MGFKLKLNKIIILGFIIFLFTFFFSCTDNGDPKIYTVVYDSSVGGSVVGELSQTVVAGANATEVTALAETGYIFSNWSDGIESEKREDLNITQNLSVTAIFMKLTYQVNYYAGLDGVIEGDQSQIIGYGENSFPVQAIPNEGYEFFRWSDGLDNPERSENNVVDNISVEASFIKLEKIYTYNYNNATDNIITTEVTISFESFEDVKLIVPIKENSIFGGWFLDKDISIQVSDESGDLIIGKEIFQHQSNQFYAKWTAKTQITYKILMVFVTEIHTIIDGFAIDYKMKNIDKQIFELMQRELSKYLNEWFYGLVNFEIDILYTTIPLNEKNFDSGNNSGKITYYIMADNIPEVEGIIRDYHSVITSFSMNDFDWILHSVSGMGSIKFACIHWEDFIGRDADNEAFSNSLLDITSFNWNTFKEAYLHEFTHTIEQSLDVYEFHSIFLNNSSFDHLTLIKLYLLNQLVIDGNKVGIPYSYWLDL</sequence>
<protein>
    <recommendedName>
        <fullName evidence="2">Bacterial repeat domain-containing protein</fullName>
    </recommendedName>
</protein>
<dbReference type="PROSITE" id="PS51257">
    <property type="entry name" value="PROKAR_LIPOPROTEIN"/>
    <property type="match status" value="1"/>
</dbReference>